<dbReference type="GO" id="GO:0004673">
    <property type="term" value="F:protein histidine kinase activity"/>
    <property type="evidence" value="ECO:0007669"/>
    <property type="project" value="UniProtKB-EC"/>
</dbReference>
<sequence>MSSSAPSRPWLRYSGVLLLWTLVGLAFASQFYLSSSLIGRSVSWGEAISYSLGDWYVWAVLSVPILLLARKFPPDEARPLRVGLIHLGAALVISLLYVVLRSMVGLVHGWLIDEPLTFLEVFRPLLVKTFPFNLLVYGVVFSASHALDYYRKYHERTVHALELEKHLAEARLQALLRQLKPHFLFNTLNGIASLMHSDVDAADAMLVRLSELLRLTMNQSGQPLTRLADEVAFVQKYLDIERIRFRDRFTVEVQVDPAVREWRVPSLLLQPLVENAIKHGLEPRTEGGRILVMAAPTGEELEITVEDNGVGMPPGGFTREGIGVGNTRARLAELYGEAHAFALEPAEGGGLCVRIRLPREPRQEEAA</sequence>
<keyword evidence="1" id="KW-0472">Membrane</keyword>
<dbReference type="EMBL" id="CP139781">
    <property type="protein sequence ID" value="WRQ89179.1"/>
    <property type="molecule type" value="Genomic_DNA"/>
</dbReference>
<evidence type="ECO:0000313" key="4">
    <source>
        <dbReference type="Proteomes" id="UP000738431"/>
    </source>
</evidence>
<feature type="transmembrane region" description="Helical" evidence="1">
    <location>
        <begin position="84"/>
        <end position="110"/>
    </location>
</feature>
<evidence type="ECO:0000256" key="1">
    <source>
        <dbReference type="SAM" id="Phobius"/>
    </source>
</evidence>
<keyword evidence="4" id="KW-1185">Reference proteome</keyword>
<dbReference type="InterPro" id="IPR003594">
    <property type="entry name" value="HATPase_dom"/>
</dbReference>
<dbReference type="InterPro" id="IPR050640">
    <property type="entry name" value="Bact_2-comp_sensor_kinase"/>
</dbReference>
<dbReference type="Pfam" id="PF06580">
    <property type="entry name" value="His_kinase"/>
    <property type="match status" value="1"/>
</dbReference>
<evidence type="ECO:0000259" key="2">
    <source>
        <dbReference type="PROSITE" id="PS50109"/>
    </source>
</evidence>
<feature type="transmembrane region" description="Helical" evidence="1">
    <location>
        <begin position="130"/>
        <end position="150"/>
    </location>
</feature>
<dbReference type="SMART" id="SM00387">
    <property type="entry name" value="HATPase_c"/>
    <property type="match status" value="1"/>
</dbReference>
<dbReference type="SUPFAM" id="SSF55874">
    <property type="entry name" value="ATPase domain of HSP90 chaperone/DNA topoisomerase II/histidine kinase"/>
    <property type="match status" value="1"/>
</dbReference>
<dbReference type="PANTHER" id="PTHR34220">
    <property type="entry name" value="SENSOR HISTIDINE KINASE YPDA"/>
    <property type="match status" value="1"/>
</dbReference>
<proteinExistence type="predicted"/>
<evidence type="ECO:0000313" key="3">
    <source>
        <dbReference type="EMBL" id="WRQ89179.1"/>
    </source>
</evidence>
<keyword evidence="3" id="KW-0808">Transferase</keyword>
<dbReference type="RefSeq" id="WP_221031046.1">
    <property type="nucleotide sequence ID" value="NZ_CP139781.1"/>
</dbReference>
<dbReference type="InterPro" id="IPR036890">
    <property type="entry name" value="HATPase_C_sf"/>
</dbReference>
<keyword evidence="3" id="KW-0418">Kinase</keyword>
<dbReference type="PROSITE" id="PS50109">
    <property type="entry name" value="HIS_KIN"/>
    <property type="match status" value="1"/>
</dbReference>
<keyword evidence="1" id="KW-1133">Transmembrane helix</keyword>
<dbReference type="PANTHER" id="PTHR34220:SF7">
    <property type="entry name" value="SENSOR HISTIDINE KINASE YPDA"/>
    <property type="match status" value="1"/>
</dbReference>
<dbReference type="Gene3D" id="3.30.565.10">
    <property type="entry name" value="Histidine kinase-like ATPase, C-terminal domain"/>
    <property type="match status" value="1"/>
</dbReference>
<name>A0ABZ1CC93_9BACT</name>
<gene>
    <name evidence="3" type="ORF">K1X11_007150</name>
</gene>
<reference evidence="3 4" key="1">
    <citation type="submission" date="2021-08" db="EMBL/GenBank/DDBJ databases">
        <authorList>
            <person name="Zhang D."/>
            <person name="Zhang A."/>
            <person name="Wang L."/>
        </authorList>
    </citation>
    <scope>NUCLEOTIDE SEQUENCE [LARGE SCALE GENOMIC DNA]</scope>
    <source>
        <strain evidence="3 4">WL0086</strain>
    </source>
</reference>
<reference evidence="3 4" key="2">
    <citation type="submission" date="2023-12" db="EMBL/GenBank/DDBJ databases">
        <title>Description of an unclassified Opitutus bacterium of Verrucomicrobiota.</title>
        <authorList>
            <person name="Zhang D.-F."/>
        </authorList>
    </citation>
    <scope>NUCLEOTIDE SEQUENCE [LARGE SCALE GENOMIC DNA]</scope>
    <source>
        <strain evidence="3 4">WL0086</strain>
    </source>
</reference>
<dbReference type="Proteomes" id="UP000738431">
    <property type="component" value="Chromosome"/>
</dbReference>
<organism evidence="3 4">
    <name type="scientific">Actomonas aquatica</name>
    <dbReference type="NCBI Taxonomy" id="2866162"/>
    <lineage>
        <taxon>Bacteria</taxon>
        <taxon>Pseudomonadati</taxon>
        <taxon>Verrucomicrobiota</taxon>
        <taxon>Opitutia</taxon>
        <taxon>Opitutales</taxon>
        <taxon>Opitutaceae</taxon>
        <taxon>Actomonas</taxon>
    </lineage>
</organism>
<protein>
    <submittedName>
        <fullName evidence="3">Sensor histidine kinase</fullName>
        <ecNumber evidence="3">2.7.13.3</ecNumber>
    </submittedName>
</protein>
<dbReference type="EC" id="2.7.13.3" evidence="3"/>
<dbReference type="InterPro" id="IPR010559">
    <property type="entry name" value="Sig_transdc_His_kin_internal"/>
</dbReference>
<accession>A0ABZ1CC93</accession>
<dbReference type="Pfam" id="PF02518">
    <property type="entry name" value="HATPase_c"/>
    <property type="match status" value="1"/>
</dbReference>
<feature type="transmembrane region" description="Helical" evidence="1">
    <location>
        <begin position="55"/>
        <end position="72"/>
    </location>
</feature>
<feature type="domain" description="Histidine kinase" evidence="2">
    <location>
        <begin position="268"/>
        <end position="361"/>
    </location>
</feature>
<keyword evidence="1" id="KW-0812">Transmembrane</keyword>
<dbReference type="InterPro" id="IPR005467">
    <property type="entry name" value="His_kinase_dom"/>
</dbReference>